<accession>T1HZE7</accession>
<name>T1HZE7_RHOPR</name>
<organism evidence="1 2">
    <name type="scientific">Rhodnius prolixus</name>
    <name type="common">Triatomid bug</name>
    <dbReference type="NCBI Taxonomy" id="13249"/>
    <lineage>
        <taxon>Eukaryota</taxon>
        <taxon>Metazoa</taxon>
        <taxon>Ecdysozoa</taxon>
        <taxon>Arthropoda</taxon>
        <taxon>Hexapoda</taxon>
        <taxon>Insecta</taxon>
        <taxon>Pterygota</taxon>
        <taxon>Neoptera</taxon>
        <taxon>Paraneoptera</taxon>
        <taxon>Hemiptera</taxon>
        <taxon>Heteroptera</taxon>
        <taxon>Panheteroptera</taxon>
        <taxon>Cimicomorpha</taxon>
        <taxon>Reduviidae</taxon>
        <taxon>Triatominae</taxon>
        <taxon>Rhodnius</taxon>
    </lineage>
</organism>
<dbReference type="AlphaFoldDB" id="T1HZE7"/>
<dbReference type="EMBL" id="ACPB03003638">
    <property type="status" value="NOT_ANNOTATED_CDS"/>
    <property type="molecule type" value="Genomic_DNA"/>
</dbReference>
<keyword evidence="2" id="KW-1185">Reference proteome</keyword>
<sequence>MINDLNPLQIMFKGDSQLEPLRMRMSQLSEEKMKLCLGRGVDYLFRPNHSFKCWEIDTAEQLLIFSCNSRGVCAAENIPVKSRTTIEMCLSRQ</sequence>
<dbReference type="Proteomes" id="UP000015103">
    <property type="component" value="Unassembled WGS sequence"/>
</dbReference>
<dbReference type="VEuPathDB" id="VectorBase:RPRC009417"/>
<dbReference type="HOGENOM" id="CLU_2402417_0_0_1"/>
<proteinExistence type="predicted"/>
<evidence type="ECO:0000313" key="2">
    <source>
        <dbReference type="Proteomes" id="UP000015103"/>
    </source>
</evidence>
<dbReference type="InParanoid" id="T1HZE7"/>
<evidence type="ECO:0000313" key="1">
    <source>
        <dbReference type="EnsemblMetazoa" id="RPRC009417-PA"/>
    </source>
</evidence>
<reference evidence="1" key="1">
    <citation type="submission" date="2015-05" db="UniProtKB">
        <authorList>
            <consortium name="EnsemblMetazoa"/>
        </authorList>
    </citation>
    <scope>IDENTIFICATION</scope>
</reference>
<dbReference type="EnsemblMetazoa" id="RPRC009417-RA">
    <property type="protein sequence ID" value="RPRC009417-PA"/>
    <property type="gene ID" value="RPRC009417"/>
</dbReference>
<protein>
    <submittedName>
        <fullName evidence="1">Uncharacterized protein</fullName>
    </submittedName>
</protein>